<dbReference type="RefSeq" id="WP_389835603.1">
    <property type="nucleotide sequence ID" value="NZ_JBIAJP010000021.1"/>
</dbReference>
<dbReference type="Proteomes" id="UP001601422">
    <property type="component" value="Unassembled WGS sequence"/>
</dbReference>
<evidence type="ECO:0000313" key="4">
    <source>
        <dbReference type="Proteomes" id="UP001601422"/>
    </source>
</evidence>
<gene>
    <name evidence="3" type="ORF">ACFYQT_40215</name>
</gene>
<dbReference type="PROSITE" id="PS51257">
    <property type="entry name" value="PROKAR_LIPOPROTEIN"/>
    <property type="match status" value="1"/>
</dbReference>
<feature type="region of interest" description="Disordered" evidence="1">
    <location>
        <begin position="21"/>
        <end position="42"/>
    </location>
</feature>
<proteinExistence type="predicted"/>
<name>A0ABW6N8J2_9ACTN</name>
<dbReference type="EMBL" id="JBIAJP010000021">
    <property type="protein sequence ID" value="MFF0009623.1"/>
    <property type="molecule type" value="Genomic_DNA"/>
</dbReference>
<feature type="signal peptide" evidence="2">
    <location>
        <begin position="1"/>
        <end position="20"/>
    </location>
</feature>
<protein>
    <recommendedName>
        <fullName evidence="5">Lipoprotein</fullName>
    </recommendedName>
</protein>
<organism evidence="3 4">
    <name type="scientific">Streptomyces tibetensis</name>
    <dbReference type="NCBI Taxonomy" id="2382123"/>
    <lineage>
        <taxon>Bacteria</taxon>
        <taxon>Bacillati</taxon>
        <taxon>Actinomycetota</taxon>
        <taxon>Actinomycetes</taxon>
        <taxon>Kitasatosporales</taxon>
        <taxon>Streptomycetaceae</taxon>
        <taxon>Streptomyces</taxon>
    </lineage>
</organism>
<comment type="caution">
    <text evidence="3">The sequence shown here is derived from an EMBL/GenBank/DDBJ whole genome shotgun (WGS) entry which is preliminary data.</text>
</comment>
<keyword evidence="2" id="KW-0732">Signal</keyword>
<sequence>MRRTTTTALLAALLTVGGVAGCSSDSDPDPKPTATVTKTATPSLSTAEARAACVDAWAQALLKDADLGVDEEPAACAGLPGDDRLDRYMEGMQKRNAINRG</sequence>
<evidence type="ECO:0000256" key="1">
    <source>
        <dbReference type="SAM" id="MobiDB-lite"/>
    </source>
</evidence>
<feature type="compositionally biased region" description="Low complexity" evidence="1">
    <location>
        <begin position="32"/>
        <end position="42"/>
    </location>
</feature>
<keyword evidence="4" id="KW-1185">Reference proteome</keyword>
<evidence type="ECO:0000313" key="3">
    <source>
        <dbReference type="EMBL" id="MFF0009623.1"/>
    </source>
</evidence>
<accession>A0ABW6N8J2</accession>
<feature type="chain" id="PRO_5045340805" description="Lipoprotein" evidence="2">
    <location>
        <begin position="21"/>
        <end position="101"/>
    </location>
</feature>
<evidence type="ECO:0000256" key="2">
    <source>
        <dbReference type="SAM" id="SignalP"/>
    </source>
</evidence>
<evidence type="ECO:0008006" key="5">
    <source>
        <dbReference type="Google" id="ProtNLM"/>
    </source>
</evidence>
<reference evidence="3 4" key="1">
    <citation type="submission" date="2024-10" db="EMBL/GenBank/DDBJ databases">
        <title>The Natural Products Discovery Center: Release of the First 8490 Sequenced Strains for Exploring Actinobacteria Biosynthetic Diversity.</title>
        <authorList>
            <person name="Kalkreuter E."/>
            <person name="Kautsar S.A."/>
            <person name="Yang D."/>
            <person name="Bader C.D."/>
            <person name="Teijaro C.N."/>
            <person name="Fluegel L."/>
            <person name="Davis C.M."/>
            <person name="Simpson J.R."/>
            <person name="Lauterbach L."/>
            <person name="Steele A.D."/>
            <person name="Gui C."/>
            <person name="Meng S."/>
            <person name="Li G."/>
            <person name="Viehrig K."/>
            <person name="Ye F."/>
            <person name="Su P."/>
            <person name="Kiefer A.F."/>
            <person name="Nichols A."/>
            <person name="Cepeda A.J."/>
            <person name="Yan W."/>
            <person name="Fan B."/>
            <person name="Jiang Y."/>
            <person name="Adhikari A."/>
            <person name="Zheng C.-J."/>
            <person name="Schuster L."/>
            <person name="Cowan T.M."/>
            <person name="Smanski M.J."/>
            <person name="Chevrette M.G."/>
            <person name="De Carvalho L.P.S."/>
            <person name="Shen B."/>
        </authorList>
    </citation>
    <scope>NUCLEOTIDE SEQUENCE [LARGE SCALE GENOMIC DNA]</scope>
    <source>
        <strain evidence="3 4">NPDC005497</strain>
    </source>
</reference>